<sequence length="61" mass="7357">MIKIIRRPLRESEIKSLIEDIRLYPDLVYVKESRFRKYNNAYIVEQNGEFVGLCGIYEMKD</sequence>
<gene>
    <name evidence="1" type="ORF">UR89_C0043G0005</name>
</gene>
<organism evidence="1 2">
    <name type="scientific">Candidatus Roizmanbacteria bacterium GW2011_GWA2_35_8</name>
    <dbReference type="NCBI Taxonomy" id="1618479"/>
    <lineage>
        <taxon>Bacteria</taxon>
        <taxon>Candidatus Roizmaniibacteriota</taxon>
    </lineage>
</organism>
<dbReference type="Proteomes" id="UP000034536">
    <property type="component" value="Unassembled WGS sequence"/>
</dbReference>
<name>A0A0G0FEH3_9BACT</name>
<dbReference type="EMBL" id="LBQX01000043">
    <property type="protein sequence ID" value="KKP85750.1"/>
    <property type="molecule type" value="Genomic_DNA"/>
</dbReference>
<evidence type="ECO:0008006" key="3">
    <source>
        <dbReference type="Google" id="ProtNLM"/>
    </source>
</evidence>
<evidence type="ECO:0000313" key="1">
    <source>
        <dbReference type="EMBL" id="KKP85750.1"/>
    </source>
</evidence>
<proteinExistence type="predicted"/>
<evidence type="ECO:0000313" key="2">
    <source>
        <dbReference type="Proteomes" id="UP000034536"/>
    </source>
</evidence>
<dbReference type="AlphaFoldDB" id="A0A0G0FEH3"/>
<reference evidence="1 2" key="1">
    <citation type="journal article" date="2015" name="Nature">
        <title>rRNA introns, odd ribosomes, and small enigmatic genomes across a large radiation of phyla.</title>
        <authorList>
            <person name="Brown C.T."/>
            <person name="Hug L.A."/>
            <person name="Thomas B.C."/>
            <person name="Sharon I."/>
            <person name="Castelle C.J."/>
            <person name="Singh A."/>
            <person name="Wilkins M.J."/>
            <person name="Williams K.H."/>
            <person name="Banfield J.F."/>
        </authorList>
    </citation>
    <scope>NUCLEOTIDE SEQUENCE [LARGE SCALE GENOMIC DNA]</scope>
</reference>
<comment type="caution">
    <text evidence="1">The sequence shown here is derived from an EMBL/GenBank/DDBJ whole genome shotgun (WGS) entry which is preliminary data.</text>
</comment>
<protein>
    <recommendedName>
        <fullName evidence="3">N-acetyltransferase domain-containing protein</fullName>
    </recommendedName>
</protein>
<accession>A0A0G0FEH3</accession>